<keyword evidence="2" id="KW-0902">Two-component regulatory system</keyword>
<evidence type="ECO:0000313" key="11">
    <source>
        <dbReference type="Proteomes" id="UP000614469"/>
    </source>
</evidence>
<feature type="DNA-binding region" description="OmpR/PhoB-type" evidence="7">
    <location>
        <begin position="131"/>
        <end position="230"/>
    </location>
</feature>
<dbReference type="AlphaFoldDB" id="A0A8J6NI55"/>
<dbReference type="InterPro" id="IPR016032">
    <property type="entry name" value="Sig_transdc_resp-reg_C-effctor"/>
</dbReference>
<dbReference type="FunFam" id="3.40.50.2300:FF:000001">
    <property type="entry name" value="DNA-binding response regulator PhoB"/>
    <property type="match status" value="1"/>
</dbReference>
<dbReference type="EMBL" id="JACNJN010000057">
    <property type="protein sequence ID" value="MBC8334278.1"/>
    <property type="molecule type" value="Genomic_DNA"/>
</dbReference>
<dbReference type="Gene3D" id="6.10.250.690">
    <property type="match status" value="1"/>
</dbReference>
<proteinExistence type="predicted"/>
<dbReference type="SUPFAM" id="SSF52172">
    <property type="entry name" value="CheY-like"/>
    <property type="match status" value="1"/>
</dbReference>
<dbReference type="InterPro" id="IPR001789">
    <property type="entry name" value="Sig_transdc_resp-reg_receiver"/>
</dbReference>
<sequence length="232" mass="26521">MTENSYILVVDDEETIREVVRRYLEREGFIVKEAADGYEALDITREAPPSLIVLDLMLPGIDGLTLTQHLRQDREIPIIMLTAKGEASDRIRGLDLGADDYITKPFDPQEVVSRVRAVLRRTGRTAKSTSQEPIDFGRLNINPITRNVEVEGQSISLTAKEFDLLWYFAQSPQQVFSRSQLLANVWGDELYTDPSTVTVHIRRLREKIEADPGQPEYIHTVWGVGYKFMDKR</sequence>
<dbReference type="FunFam" id="1.10.10.10:FF:000018">
    <property type="entry name" value="DNA-binding response regulator ResD"/>
    <property type="match status" value="1"/>
</dbReference>
<dbReference type="InterPro" id="IPR036388">
    <property type="entry name" value="WH-like_DNA-bd_sf"/>
</dbReference>
<evidence type="ECO:0000256" key="3">
    <source>
        <dbReference type="ARBA" id="ARBA00023015"/>
    </source>
</evidence>
<dbReference type="Gene3D" id="3.40.50.2300">
    <property type="match status" value="1"/>
</dbReference>
<evidence type="ECO:0000256" key="7">
    <source>
        <dbReference type="PROSITE-ProRule" id="PRU01091"/>
    </source>
</evidence>
<dbReference type="GO" id="GO:0000156">
    <property type="term" value="F:phosphorelay response regulator activity"/>
    <property type="evidence" value="ECO:0007669"/>
    <property type="project" value="TreeGrafter"/>
</dbReference>
<evidence type="ECO:0000256" key="1">
    <source>
        <dbReference type="ARBA" id="ARBA00022553"/>
    </source>
</evidence>
<dbReference type="PANTHER" id="PTHR48111:SF1">
    <property type="entry name" value="TWO-COMPONENT RESPONSE REGULATOR ORR33"/>
    <property type="match status" value="1"/>
</dbReference>
<dbReference type="SMART" id="SM00448">
    <property type="entry name" value="REC"/>
    <property type="match status" value="1"/>
</dbReference>
<accession>A0A8J6NI55</accession>
<evidence type="ECO:0000256" key="4">
    <source>
        <dbReference type="ARBA" id="ARBA00023125"/>
    </source>
</evidence>
<keyword evidence="5" id="KW-0804">Transcription</keyword>
<dbReference type="Pfam" id="PF00072">
    <property type="entry name" value="Response_reg"/>
    <property type="match status" value="1"/>
</dbReference>
<keyword evidence="4 7" id="KW-0238">DNA-binding</keyword>
<feature type="modified residue" description="4-aspartylphosphate" evidence="6">
    <location>
        <position position="55"/>
    </location>
</feature>
<dbReference type="CDD" id="cd00383">
    <property type="entry name" value="trans_reg_C"/>
    <property type="match status" value="1"/>
</dbReference>
<name>A0A8J6NI55_9CHLR</name>
<evidence type="ECO:0000259" key="8">
    <source>
        <dbReference type="PROSITE" id="PS50110"/>
    </source>
</evidence>
<protein>
    <submittedName>
        <fullName evidence="10">Response regulator transcription factor</fullName>
    </submittedName>
</protein>
<comment type="caution">
    <text evidence="10">The sequence shown here is derived from an EMBL/GenBank/DDBJ whole genome shotgun (WGS) entry which is preliminary data.</text>
</comment>
<evidence type="ECO:0000259" key="9">
    <source>
        <dbReference type="PROSITE" id="PS51755"/>
    </source>
</evidence>
<dbReference type="InterPro" id="IPR011006">
    <property type="entry name" value="CheY-like_superfamily"/>
</dbReference>
<gene>
    <name evidence="10" type="ORF">H8E29_03345</name>
</gene>
<dbReference type="PROSITE" id="PS51755">
    <property type="entry name" value="OMPR_PHOB"/>
    <property type="match status" value="1"/>
</dbReference>
<dbReference type="GO" id="GO:0005829">
    <property type="term" value="C:cytosol"/>
    <property type="evidence" value="ECO:0007669"/>
    <property type="project" value="TreeGrafter"/>
</dbReference>
<evidence type="ECO:0000256" key="2">
    <source>
        <dbReference type="ARBA" id="ARBA00023012"/>
    </source>
</evidence>
<evidence type="ECO:0000313" key="10">
    <source>
        <dbReference type="EMBL" id="MBC8334278.1"/>
    </source>
</evidence>
<dbReference type="GO" id="GO:0000976">
    <property type="term" value="F:transcription cis-regulatory region binding"/>
    <property type="evidence" value="ECO:0007669"/>
    <property type="project" value="TreeGrafter"/>
</dbReference>
<dbReference type="PROSITE" id="PS50110">
    <property type="entry name" value="RESPONSE_REGULATORY"/>
    <property type="match status" value="1"/>
</dbReference>
<organism evidence="10 11">
    <name type="scientific">Candidatus Desulfolinea nitratireducens</name>
    <dbReference type="NCBI Taxonomy" id="2841698"/>
    <lineage>
        <taxon>Bacteria</taxon>
        <taxon>Bacillati</taxon>
        <taxon>Chloroflexota</taxon>
        <taxon>Anaerolineae</taxon>
        <taxon>Anaerolineales</taxon>
        <taxon>Anaerolineales incertae sedis</taxon>
        <taxon>Candidatus Desulfolinea</taxon>
    </lineage>
</organism>
<keyword evidence="1 6" id="KW-0597">Phosphoprotein</keyword>
<evidence type="ECO:0000256" key="6">
    <source>
        <dbReference type="PROSITE-ProRule" id="PRU00169"/>
    </source>
</evidence>
<evidence type="ECO:0000256" key="5">
    <source>
        <dbReference type="ARBA" id="ARBA00023163"/>
    </source>
</evidence>
<dbReference type="Proteomes" id="UP000614469">
    <property type="component" value="Unassembled WGS sequence"/>
</dbReference>
<dbReference type="InterPro" id="IPR039420">
    <property type="entry name" value="WalR-like"/>
</dbReference>
<dbReference type="SMART" id="SM00862">
    <property type="entry name" value="Trans_reg_C"/>
    <property type="match status" value="1"/>
</dbReference>
<dbReference type="Gene3D" id="1.10.10.10">
    <property type="entry name" value="Winged helix-like DNA-binding domain superfamily/Winged helix DNA-binding domain"/>
    <property type="match status" value="1"/>
</dbReference>
<dbReference type="PANTHER" id="PTHR48111">
    <property type="entry name" value="REGULATOR OF RPOS"/>
    <property type="match status" value="1"/>
</dbReference>
<feature type="domain" description="Response regulatory" evidence="8">
    <location>
        <begin position="6"/>
        <end position="119"/>
    </location>
</feature>
<dbReference type="GO" id="GO:0032993">
    <property type="term" value="C:protein-DNA complex"/>
    <property type="evidence" value="ECO:0007669"/>
    <property type="project" value="TreeGrafter"/>
</dbReference>
<dbReference type="Pfam" id="PF00486">
    <property type="entry name" value="Trans_reg_C"/>
    <property type="match status" value="1"/>
</dbReference>
<dbReference type="SUPFAM" id="SSF46894">
    <property type="entry name" value="C-terminal effector domain of the bipartite response regulators"/>
    <property type="match status" value="1"/>
</dbReference>
<keyword evidence="3" id="KW-0805">Transcription regulation</keyword>
<dbReference type="CDD" id="cd17574">
    <property type="entry name" value="REC_OmpR"/>
    <property type="match status" value="1"/>
</dbReference>
<dbReference type="GO" id="GO:0006355">
    <property type="term" value="P:regulation of DNA-templated transcription"/>
    <property type="evidence" value="ECO:0007669"/>
    <property type="project" value="InterPro"/>
</dbReference>
<dbReference type="InterPro" id="IPR001867">
    <property type="entry name" value="OmpR/PhoB-type_DNA-bd"/>
</dbReference>
<feature type="domain" description="OmpR/PhoB-type" evidence="9">
    <location>
        <begin position="131"/>
        <end position="230"/>
    </location>
</feature>
<reference evidence="10 11" key="1">
    <citation type="submission" date="2020-08" db="EMBL/GenBank/DDBJ databases">
        <title>Bridging the membrane lipid divide: bacteria of the FCB group superphylum have the potential to synthesize archaeal ether lipids.</title>
        <authorList>
            <person name="Villanueva L."/>
            <person name="Von Meijenfeldt F.A.B."/>
            <person name="Westbye A.B."/>
            <person name="Yadav S."/>
            <person name="Hopmans E.C."/>
            <person name="Dutilh B.E."/>
            <person name="Sinninghe Damste J.S."/>
        </authorList>
    </citation>
    <scope>NUCLEOTIDE SEQUENCE [LARGE SCALE GENOMIC DNA]</scope>
    <source>
        <strain evidence="10">NIOZ-UU36</strain>
    </source>
</reference>